<feature type="transmembrane region" description="Helical" evidence="9">
    <location>
        <begin position="12"/>
        <end position="30"/>
    </location>
</feature>
<dbReference type="InterPro" id="IPR035906">
    <property type="entry name" value="MetI-like_sf"/>
</dbReference>
<feature type="transmembrane region" description="Helical" evidence="9">
    <location>
        <begin position="274"/>
        <end position="301"/>
    </location>
</feature>
<accession>A0A495RFR4</accession>
<name>A0A495RFR4_9GAMM</name>
<evidence type="ECO:0000256" key="4">
    <source>
        <dbReference type="ARBA" id="ARBA00022519"/>
    </source>
</evidence>
<reference evidence="11 12" key="1">
    <citation type="submission" date="2018-10" db="EMBL/GenBank/DDBJ databases">
        <title>Genomic Encyclopedia of Type Strains, Phase IV (KMG-IV): sequencing the most valuable type-strain genomes for metagenomic binning, comparative biology and taxonomic classification.</title>
        <authorList>
            <person name="Goeker M."/>
        </authorList>
    </citation>
    <scope>NUCLEOTIDE SEQUENCE [LARGE SCALE GENOMIC DNA]</scope>
    <source>
        <strain evidence="11 12">DSM 22228</strain>
    </source>
</reference>
<evidence type="ECO:0000256" key="7">
    <source>
        <dbReference type="ARBA" id="ARBA00023136"/>
    </source>
</evidence>
<protein>
    <submittedName>
        <fullName evidence="11">Cationic peptide transport system permease protein</fullName>
    </submittedName>
</protein>
<dbReference type="GO" id="GO:0005886">
    <property type="term" value="C:plasma membrane"/>
    <property type="evidence" value="ECO:0007669"/>
    <property type="project" value="UniProtKB-SubCell"/>
</dbReference>
<dbReference type="SUPFAM" id="SSF161098">
    <property type="entry name" value="MetI-like"/>
    <property type="match status" value="1"/>
</dbReference>
<dbReference type="PANTHER" id="PTHR43163:SF4">
    <property type="entry name" value="PUTRESCINE EXPORT SYSTEM PERMEASE PROTEIN SAPB"/>
    <property type="match status" value="1"/>
</dbReference>
<keyword evidence="5 9" id="KW-0812">Transmembrane</keyword>
<feature type="domain" description="ABC transmembrane type-1" evidence="10">
    <location>
        <begin position="71"/>
        <end position="301"/>
    </location>
</feature>
<proteinExistence type="inferred from homology"/>
<feature type="transmembrane region" description="Helical" evidence="9">
    <location>
        <begin position="77"/>
        <end position="98"/>
    </location>
</feature>
<dbReference type="EMBL" id="RBWY01000002">
    <property type="protein sequence ID" value="RKS86056.1"/>
    <property type="molecule type" value="Genomic_DNA"/>
</dbReference>
<evidence type="ECO:0000256" key="1">
    <source>
        <dbReference type="ARBA" id="ARBA00004429"/>
    </source>
</evidence>
<dbReference type="Gene3D" id="1.10.3720.10">
    <property type="entry name" value="MetI-like"/>
    <property type="match status" value="1"/>
</dbReference>
<gene>
    <name evidence="11" type="ORF">DES39_1481</name>
</gene>
<keyword evidence="3" id="KW-1003">Cell membrane</keyword>
<feature type="transmembrane region" description="Helical" evidence="9">
    <location>
        <begin position="236"/>
        <end position="254"/>
    </location>
</feature>
<evidence type="ECO:0000256" key="6">
    <source>
        <dbReference type="ARBA" id="ARBA00022989"/>
    </source>
</evidence>
<dbReference type="PANTHER" id="PTHR43163">
    <property type="entry name" value="DIPEPTIDE TRANSPORT SYSTEM PERMEASE PROTEIN DPPB-RELATED"/>
    <property type="match status" value="1"/>
</dbReference>
<keyword evidence="12" id="KW-1185">Reference proteome</keyword>
<evidence type="ECO:0000313" key="12">
    <source>
        <dbReference type="Proteomes" id="UP000278542"/>
    </source>
</evidence>
<keyword evidence="6 9" id="KW-1133">Transmembrane helix</keyword>
<evidence type="ECO:0000256" key="3">
    <source>
        <dbReference type="ARBA" id="ARBA00022475"/>
    </source>
</evidence>
<keyword evidence="7 9" id="KW-0472">Membrane</keyword>
<sequence length="310" mass="35351">MLIYIIKKITSFLLVLLLLSLISVVIIYFAPNSPFNNLSFFEVYQVFYQQIFFNEFVISNKSLWEIFTQILLPTFELSILAIIGSIIVGFPIGIFAGLTKSNKINHFIKLVCLVLYACPIIWLTILVMFVLSTDWLFIKNPQYEPSVRSLSLLHILLTPHEDKLGLLLTEMKYLFVPVMILTIQPCIITIQLISQRVSITARQNYIKVASIRENSSRKVLFRHLLPNAVPTAIPQLAYNITTLLFSTMTIEILLNRSGLGTWVFSAFHQQDYVVIALAIFSCGALVSLLTLLSEIFVVAIYPMQSRTLYE</sequence>
<keyword evidence="4" id="KW-0997">Cell inner membrane</keyword>
<evidence type="ECO:0000256" key="9">
    <source>
        <dbReference type="RuleBase" id="RU363032"/>
    </source>
</evidence>
<dbReference type="Proteomes" id="UP000278542">
    <property type="component" value="Unassembled WGS sequence"/>
</dbReference>
<dbReference type="PROSITE" id="PS50928">
    <property type="entry name" value="ABC_TM1"/>
    <property type="match status" value="1"/>
</dbReference>
<dbReference type="AlphaFoldDB" id="A0A495RFR4"/>
<evidence type="ECO:0000256" key="2">
    <source>
        <dbReference type="ARBA" id="ARBA00022448"/>
    </source>
</evidence>
<dbReference type="InterPro" id="IPR000515">
    <property type="entry name" value="MetI-like"/>
</dbReference>
<keyword evidence="2 9" id="KW-0813">Transport</keyword>
<comment type="caution">
    <text evidence="11">The sequence shown here is derived from an EMBL/GenBank/DDBJ whole genome shotgun (WGS) entry which is preliminary data.</text>
</comment>
<dbReference type="Pfam" id="PF00528">
    <property type="entry name" value="BPD_transp_1"/>
    <property type="match status" value="1"/>
</dbReference>
<evidence type="ECO:0000256" key="5">
    <source>
        <dbReference type="ARBA" id="ARBA00022692"/>
    </source>
</evidence>
<evidence type="ECO:0000256" key="8">
    <source>
        <dbReference type="ARBA" id="ARBA00024202"/>
    </source>
</evidence>
<feature type="transmembrane region" description="Helical" evidence="9">
    <location>
        <begin position="173"/>
        <end position="193"/>
    </location>
</feature>
<comment type="similarity">
    <text evidence="8">Belongs to the binding-protein-dependent transport system permease family. OppBC subfamily.</text>
</comment>
<evidence type="ECO:0000313" key="11">
    <source>
        <dbReference type="EMBL" id="RKS86056.1"/>
    </source>
</evidence>
<dbReference type="OrthoDB" id="9803623at2"/>
<dbReference type="GO" id="GO:0071916">
    <property type="term" value="F:dipeptide transmembrane transporter activity"/>
    <property type="evidence" value="ECO:0007669"/>
    <property type="project" value="TreeGrafter"/>
</dbReference>
<evidence type="ECO:0000259" key="10">
    <source>
        <dbReference type="PROSITE" id="PS50928"/>
    </source>
</evidence>
<comment type="subcellular location">
    <subcellularLocation>
        <location evidence="1">Cell inner membrane</location>
        <topology evidence="1">Multi-pass membrane protein</topology>
    </subcellularLocation>
    <subcellularLocation>
        <location evidence="9">Cell membrane</location>
        <topology evidence="9">Multi-pass membrane protein</topology>
    </subcellularLocation>
</comment>
<dbReference type="CDD" id="cd06261">
    <property type="entry name" value="TM_PBP2"/>
    <property type="match status" value="1"/>
</dbReference>
<feature type="transmembrane region" description="Helical" evidence="9">
    <location>
        <begin position="110"/>
        <end position="131"/>
    </location>
</feature>
<organism evidence="11 12">
    <name type="scientific">Orbus hercynius</name>
    <dbReference type="NCBI Taxonomy" id="593135"/>
    <lineage>
        <taxon>Bacteria</taxon>
        <taxon>Pseudomonadati</taxon>
        <taxon>Pseudomonadota</taxon>
        <taxon>Gammaproteobacteria</taxon>
        <taxon>Orbales</taxon>
        <taxon>Orbaceae</taxon>
        <taxon>Orbus</taxon>
    </lineage>
</organism>